<evidence type="ECO:0000256" key="1">
    <source>
        <dbReference type="SAM" id="MobiDB-lite"/>
    </source>
</evidence>
<gene>
    <name evidence="2" type="ORF">RHTO0S_13e04500g</name>
</gene>
<sequence>MANSQGTLFIRLGFPDEDECYRAGYSAFLALEDAGVPAATMTLTGRAGLSALLRAFSHDLGMDLLYIAEDEKVFTLEIGDVEAVRKLATVKEPLPCALLPMREKDRTEQRPIKVRQWRTKDGQVMPTHLSVEMKEGDGSGWEGVGQIPTDSSEWPEAGFLKPGALRHINDDLCRIYVSWWKPLPHVKSIAVRSAPVHFVIFLDAFFHDAELGLPFNDANALAARFKKQDVDFSSFWPLIQLFGLRIQLNTAGLATRIEEARLDNYSFARLAKRVSPHVLQSMLYCAQALESANHDSKVSRACASWAEREYDLDATSREPLGIWTRRTISWIVYLLKIMNGEGPVVDKYLEKARERERVALAHDPHSAPSSPEFDRPHPAHSYPDTPRDSRHTPPDNFDDSGPRRSRSKRQPKKSRPHRSSRPETHPPPDDDGFTPSDIAEIERRPRERAKQQAPKYNRAEDWDNLSPPPPPSRHHYRPLDDLDRSPPAALRRNSKFEGGDRRRGSANRYFAAKHEPEPYYLSQAEDEPLPPLSSRKKKKAPATKSTRDPWAADEYERRGTSGHAYGSPAPHHGTQPVYHEDSSFTDDDDDADDYIDPPSSSRPLSSRPLSKPTYYSRHADSYGDDAGDYINPPPSSSSKPLARPKHKSKPTQSYYTDPVARRR</sequence>
<dbReference type="OrthoDB" id="10409220at2759"/>
<dbReference type="AlphaFoldDB" id="A0A061BAN1"/>
<feature type="compositionally biased region" description="Basic residues" evidence="1">
    <location>
        <begin position="403"/>
        <end position="419"/>
    </location>
</feature>
<feature type="compositionally biased region" description="Basic and acidic residues" evidence="1">
    <location>
        <begin position="440"/>
        <end position="450"/>
    </location>
</feature>
<evidence type="ECO:0000313" key="2">
    <source>
        <dbReference type="EMBL" id="CDR46992.1"/>
    </source>
</evidence>
<protein>
    <submittedName>
        <fullName evidence="2">RHTO0S13e04500g1_1</fullName>
    </submittedName>
</protein>
<organism evidence="2">
    <name type="scientific">Rhodotorula toruloides</name>
    <name type="common">Yeast</name>
    <name type="synonym">Rhodosporidium toruloides</name>
    <dbReference type="NCBI Taxonomy" id="5286"/>
    <lineage>
        <taxon>Eukaryota</taxon>
        <taxon>Fungi</taxon>
        <taxon>Dikarya</taxon>
        <taxon>Basidiomycota</taxon>
        <taxon>Pucciniomycotina</taxon>
        <taxon>Microbotryomycetes</taxon>
        <taxon>Sporidiobolales</taxon>
        <taxon>Sporidiobolaceae</taxon>
        <taxon>Rhodotorula</taxon>
    </lineage>
</organism>
<dbReference type="EMBL" id="LK052948">
    <property type="protein sequence ID" value="CDR46992.1"/>
    <property type="molecule type" value="Genomic_DNA"/>
</dbReference>
<reference evidence="2" key="1">
    <citation type="journal article" date="2014" name="Genome Announc.">
        <title>Draft genome sequence of Rhodosporidium toruloides CECT1137, an oleaginous yeast of biotechnological interest.</title>
        <authorList>
            <person name="Morin N."/>
            <person name="Calcas X."/>
            <person name="Devillers H."/>
            <person name="Durrens P."/>
            <person name="Sherman D.J."/>
            <person name="Nicaud J.-M."/>
            <person name="Neuveglise C."/>
        </authorList>
    </citation>
    <scope>NUCLEOTIDE SEQUENCE</scope>
    <source>
        <strain evidence="2">CECT1137</strain>
    </source>
</reference>
<feature type="region of interest" description="Disordered" evidence="1">
    <location>
        <begin position="360"/>
        <end position="663"/>
    </location>
</feature>
<proteinExistence type="predicted"/>
<feature type="compositionally biased region" description="Acidic residues" evidence="1">
    <location>
        <begin position="583"/>
        <end position="595"/>
    </location>
</feature>
<name>A0A061BAN1_RHOTO</name>
<feature type="compositionally biased region" description="Low complexity" evidence="1">
    <location>
        <begin position="596"/>
        <end position="610"/>
    </location>
</feature>
<accession>A0A061BAN1</accession>
<feature type="compositionally biased region" description="Basic and acidic residues" evidence="1">
    <location>
        <begin position="494"/>
        <end position="503"/>
    </location>
</feature>